<name>A0A0A7AD64_AMOJI</name>
<evidence type="ECO:0000256" key="6">
    <source>
        <dbReference type="ARBA" id="ARBA00023157"/>
    </source>
</evidence>
<dbReference type="PANTHER" id="PTHR18821:SF2">
    <property type="entry name" value="DICKKOPF-RELATED PROTEIN 3-LIKE"/>
    <property type="match status" value="1"/>
</dbReference>
<dbReference type="InterPro" id="IPR009523">
    <property type="entry name" value="Prokineticin"/>
</dbReference>
<evidence type="ECO:0000256" key="7">
    <source>
        <dbReference type="ARBA" id="ARBA00023259"/>
    </source>
</evidence>
<evidence type="ECO:0000256" key="4">
    <source>
        <dbReference type="ARBA" id="ARBA00022656"/>
    </source>
</evidence>
<comment type="similarity">
    <text evidence="2">Belongs to the AVIT (prokineticin) family.</text>
</comment>
<evidence type="ECO:0000256" key="1">
    <source>
        <dbReference type="ARBA" id="ARBA00004613"/>
    </source>
</evidence>
<feature type="signal peptide" evidence="8">
    <location>
        <begin position="1"/>
        <end position="23"/>
    </location>
</feature>
<keyword evidence="6" id="KW-1015">Disulfide bond</keyword>
<evidence type="ECO:0000259" key="9">
    <source>
        <dbReference type="Pfam" id="PF06607"/>
    </source>
</evidence>
<accession>A0A0A7AD64</accession>
<feature type="chain" id="PRO_5002025399" evidence="8">
    <location>
        <begin position="24"/>
        <end position="103"/>
    </location>
</feature>
<dbReference type="Pfam" id="PF06607">
    <property type="entry name" value="Prokineticin"/>
    <property type="match status" value="1"/>
</dbReference>
<dbReference type="AlphaFoldDB" id="A0A0A7AD64"/>
<evidence type="ECO:0000256" key="8">
    <source>
        <dbReference type="SAM" id="SignalP"/>
    </source>
</evidence>
<dbReference type="EMBL" id="KC997226">
    <property type="protein sequence ID" value="AHF22112.1"/>
    <property type="molecule type" value="mRNA"/>
</dbReference>
<dbReference type="SUPFAM" id="SSF57190">
    <property type="entry name" value="Colipase-like"/>
    <property type="match status" value="2"/>
</dbReference>
<dbReference type="GO" id="GO:0001935">
    <property type="term" value="P:endothelial cell proliferation"/>
    <property type="evidence" value="ECO:0007669"/>
    <property type="project" value="TreeGrafter"/>
</dbReference>
<dbReference type="GO" id="GO:0090729">
    <property type="term" value="F:toxin activity"/>
    <property type="evidence" value="ECO:0007669"/>
    <property type="project" value="UniProtKB-KW"/>
</dbReference>
<organism evidence="10">
    <name type="scientific">Amolops jingdongensis</name>
    <name type="common">Chinese torrent frog</name>
    <dbReference type="NCBI Taxonomy" id="1077530"/>
    <lineage>
        <taxon>Eukaryota</taxon>
        <taxon>Metazoa</taxon>
        <taxon>Chordata</taxon>
        <taxon>Craniata</taxon>
        <taxon>Vertebrata</taxon>
        <taxon>Euteleostomi</taxon>
        <taxon>Amphibia</taxon>
        <taxon>Batrachia</taxon>
        <taxon>Anura</taxon>
        <taxon>Neobatrachia</taxon>
        <taxon>Ranoidea</taxon>
        <taxon>Ranidae</taxon>
        <taxon>Amolops</taxon>
    </lineage>
</organism>
<proteinExistence type="evidence at transcript level"/>
<evidence type="ECO:0000256" key="5">
    <source>
        <dbReference type="ARBA" id="ARBA00022729"/>
    </source>
</evidence>
<dbReference type="PANTHER" id="PTHR18821">
    <property type="entry name" value="PROKINETICIN"/>
    <property type="match status" value="1"/>
</dbReference>
<dbReference type="Gene3D" id="2.10.80.10">
    <property type="entry name" value="Lipase, subunit A"/>
    <property type="match status" value="1"/>
</dbReference>
<keyword evidence="3" id="KW-0964">Secreted</keyword>
<evidence type="ECO:0000256" key="3">
    <source>
        <dbReference type="ARBA" id="ARBA00022525"/>
    </source>
</evidence>
<comment type="subcellular location">
    <subcellularLocation>
        <location evidence="1">Secreted</location>
    </subcellularLocation>
</comment>
<keyword evidence="4" id="KW-0800">Toxin</keyword>
<reference evidence="10" key="1">
    <citation type="submission" date="2013-05" db="EMBL/GenBank/DDBJ databases">
        <title>Identification of a novel mediator promotes skin wound healing.</title>
        <authorList>
            <person name="He X."/>
            <person name="Wei L."/>
            <person name="Lai R."/>
        </authorList>
    </citation>
    <scope>NUCLEOTIDE SEQUENCE</scope>
    <source>
        <tissue evidence="10">Skin</tissue>
    </source>
</reference>
<evidence type="ECO:0000256" key="2">
    <source>
        <dbReference type="ARBA" id="ARBA00006999"/>
    </source>
</evidence>
<keyword evidence="7" id="KW-1213">G-protein coupled receptor impairing toxin</keyword>
<keyword evidence="5 8" id="KW-0732">Signal</keyword>
<sequence length="103" mass="11021">MRTLTCLSLLLVSAFLLLEYGDAAVITGACERDVQCGGGTCCAVSLWMQGLRICTPLGRQGENCHPASRKVPFAGLRLHNSCPCQSNLACKTLPNGKYQCMPS</sequence>
<dbReference type="InterPro" id="IPR023569">
    <property type="entry name" value="Prokineticin_domain"/>
</dbReference>
<evidence type="ECO:0000313" key="10">
    <source>
        <dbReference type="EMBL" id="AHF22112.1"/>
    </source>
</evidence>
<feature type="domain" description="Prokineticin" evidence="9">
    <location>
        <begin position="1"/>
        <end position="101"/>
    </location>
</feature>
<dbReference type="GO" id="GO:0005576">
    <property type="term" value="C:extracellular region"/>
    <property type="evidence" value="ECO:0007669"/>
    <property type="project" value="UniProtKB-SubCell"/>
</dbReference>
<protein>
    <submittedName>
        <fullName evidence="10">Bv8</fullName>
    </submittedName>
</protein>